<proteinExistence type="predicted"/>
<protein>
    <submittedName>
        <fullName evidence="1">Uncharacterized protein</fullName>
    </submittedName>
</protein>
<dbReference type="AlphaFoldDB" id="A0A7C8KHM2"/>
<gene>
    <name evidence="1" type="ORF">EYR41_000897</name>
</gene>
<organism evidence="1 2">
    <name type="scientific">Orbilia oligospora</name>
    <name type="common">Nematode-trapping fungus</name>
    <name type="synonym">Arthrobotrys oligospora</name>
    <dbReference type="NCBI Taxonomy" id="2813651"/>
    <lineage>
        <taxon>Eukaryota</taxon>
        <taxon>Fungi</taxon>
        <taxon>Dikarya</taxon>
        <taxon>Ascomycota</taxon>
        <taxon>Pezizomycotina</taxon>
        <taxon>Orbiliomycetes</taxon>
        <taxon>Orbiliales</taxon>
        <taxon>Orbiliaceae</taxon>
        <taxon>Orbilia</taxon>
    </lineage>
</organism>
<comment type="caution">
    <text evidence="1">The sequence shown here is derived from an EMBL/GenBank/DDBJ whole genome shotgun (WGS) entry which is preliminary data.</text>
</comment>
<name>A0A7C8KHM2_ORBOL</name>
<evidence type="ECO:0000313" key="2">
    <source>
        <dbReference type="Proteomes" id="UP000297595"/>
    </source>
</evidence>
<sequence>MTAFKFFTKLAPKSLKSKGKNKQRSNVANPIVVPKISFQQLHLPPGRTIFDVFPNEIIIAIIEHMPVRDKDSFSRCSTLCYKLSFPLRRSLVLTPESIEKFQDGGVCQHLCGLIQCLRFGDTWVKDIRQMPRSNDIDESFRDIEIDFEALVTNIRTYTTALKLFPNAQELYISYMAPHNCEFNIYTSILRGMLGSPICDSLQRLEFQITRERNVRKFTHYWCATDWVPPADPSYSEFYAKLSPENQEFLGKEQNNFTINKVMSEIVPKFPALTEVRIVAHNLPMPMESFSDPRFEKTAFYYLPLSFAPKLEKLRIETEKCQVQGYEGKGWFDNRLLGDVLSRIKDLRVISSHLEGKDIMMLVGKFPHLHHLDLQTIKRIPLFLTTEDYAPFGKLRNLEYVRLPWPSPRRSGSIPAEVMRKWVIGMVDSGLDRLQTVQLLGSRYSASRYERTDIDLQFSVQRTEKSCLLDMWGATSKADYADDKGRY</sequence>
<reference evidence="1 2" key="1">
    <citation type="submission" date="2019-03" db="EMBL/GenBank/DDBJ databases">
        <title>Nematode-trapping fungi genome.</title>
        <authorList>
            <person name="Vidal-Diez De Ulzurrun G."/>
        </authorList>
    </citation>
    <scope>NUCLEOTIDE SEQUENCE [LARGE SCALE GENOMIC DNA]</scope>
    <source>
        <strain evidence="1 2">TWF154</strain>
    </source>
</reference>
<dbReference type="EMBL" id="SOZJ01000001">
    <property type="protein sequence ID" value="TGJ73825.1"/>
    <property type="molecule type" value="Genomic_DNA"/>
</dbReference>
<accession>A0A7C8KHM2</accession>
<dbReference type="Proteomes" id="UP000297595">
    <property type="component" value="Unassembled WGS sequence"/>
</dbReference>
<evidence type="ECO:0000313" key="1">
    <source>
        <dbReference type="EMBL" id="TGJ73825.1"/>
    </source>
</evidence>